<comment type="caution">
    <text evidence="2">The sequence shown here is derived from an EMBL/GenBank/DDBJ whole genome shotgun (WGS) entry which is preliminary data.</text>
</comment>
<dbReference type="AlphaFoldDB" id="A0A8H6JPV2"/>
<protein>
    <submittedName>
        <fullName evidence="2">GRAM domain-containing protein</fullName>
    </submittedName>
</protein>
<feature type="compositionally biased region" description="Basic and acidic residues" evidence="1">
    <location>
        <begin position="70"/>
        <end position="85"/>
    </location>
</feature>
<name>A0A8H6JPV2_9PEZI</name>
<evidence type="ECO:0000313" key="2">
    <source>
        <dbReference type="EMBL" id="KAF6816970.1"/>
    </source>
</evidence>
<keyword evidence="3" id="KW-1185">Reference proteome</keyword>
<dbReference type="EMBL" id="WIGN01000024">
    <property type="protein sequence ID" value="KAF6816970.1"/>
    <property type="molecule type" value="Genomic_DNA"/>
</dbReference>
<evidence type="ECO:0000313" key="3">
    <source>
        <dbReference type="Proteomes" id="UP000652219"/>
    </source>
</evidence>
<accession>A0A8H6JPV2</accession>
<gene>
    <name evidence="2" type="ORF">CSOJ01_02667</name>
</gene>
<reference evidence="2 3" key="1">
    <citation type="journal article" date="2020" name="Phytopathology">
        <title>Genome Sequence Resources of Colletotrichum truncatum, C. plurivorum, C. musicola, and C. sojae: Four Species Pathogenic to Soybean (Glycine max).</title>
        <authorList>
            <person name="Rogerio F."/>
            <person name="Boufleur T.R."/>
            <person name="Ciampi-Guillardi M."/>
            <person name="Sukno S.A."/>
            <person name="Thon M.R."/>
            <person name="Massola Junior N.S."/>
            <person name="Baroncelli R."/>
        </authorList>
    </citation>
    <scope>NUCLEOTIDE SEQUENCE [LARGE SCALE GENOMIC DNA]</scope>
    <source>
        <strain evidence="2 3">LFN0009</strain>
    </source>
</reference>
<sequence length="134" mass="14436">MDGTAGGGGGALDKLLPKSIVAKRRRKKQEAREEDAAAATAALLIGVKGEDVTAPADDVVSKDDVSYLSSRRDSGSFVHDTDIVPDRNSSLYSYSRGYEYGEDHDTTEQFPSIPNDDSFETATMTSLDEGDLDR</sequence>
<dbReference type="Proteomes" id="UP000652219">
    <property type="component" value="Unassembled WGS sequence"/>
</dbReference>
<organism evidence="2 3">
    <name type="scientific">Colletotrichum sojae</name>
    <dbReference type="NCBI Taxonomy" id="2175907"/>
    <lineage>
        <taxon>Eukaryota</taxon>
        <taxon>Fungi</taxon>
        <taxon>Dikarya</taxon>
        <taxon>Ascomycota</taxon>
        <taxon>Pezizomycotina</taxon>
        <taxon>Sordariomycetes</taxon>
        <taxon>Hypocreomycetidae</taxon>
        <taxon>Glomerellales</taxon>
        <taxon>Glomerellaceae</taxon>
        <taxon>Colletotrichum</taxon>
        <taxon>Colletotrichum orchidearum species complex</taxon>
    </lineage>
</organism>
<evidence type="ECO:0000256" key="1">
    <source>
        <dbReference type="SAM" id="MobiDB-lite"/>
    </source>
</evidence>
<proteinExistence type="predicted"/>
<feature type="region of interest" description="Disordered" evidence="1">
    <location>
        <begin position="70"/>
        <end position="134"/>
    </location>
</feature>